<dbReference type="PROSITE" id="PS51194">
    <property type="entry name" value="HELICASE_CTER"/>
    <property type="match status" value="1"/>
</dbReference>
<dbReference type="GO" id="GO:0005524">
    <property type="term" value="F:ATP binding"/>
    <property type="evidence" value="ECO:0007669"/>
    <property type="project" value="UniProtKB-KW"/>
</dbReference>
<dbReference type="GO" id="GO:0016787">
    <property type="term" value="F:hydrolase activity"/>
    <property type="evidence" value="ECO:0007669"/>
    <property type="project" value="UniProtKB-KW"/>
</dbReference>
<comment type="caution">
    <text evidence="7">The sequence shown here is derived from an EMBL/GenBank/DDBJ whole genome shotgun (WGS) entry which is preliminary data.</text>
</comment>
<dbReference type="InterPro" id="IPR014001">
    <property type="entry name" value="Helicase_ATP-bd"/>
</dbReference>
<dbReference type="AlphaFoldDB" id="A0A850DRC9"/>
<dbReference type="Pfam" id="PF12029">
    <property type="entry name" value="DUF3516"/>
    <property type="match status" value="1"/>
</dbReference>
<evidence type="ECO:0000256" key="4">
    <source>
        <dbReference type="ARBA" id="ARBA00022840"/>
    </source>
</evidence>
<dbReference type="InterPro" id="IPR021904">
    <property type="entry name" value="DUF3516"/>
</dbReference>
<dbReference type="GO" id="GO:0003676">
    <property type="term" value="F:nucleic acid binding"/>
    <property type="evidence" value="ECO:0007669"/>
    <property type="project" value="InterPro"/>
</dbReference>
<feature type="domain" description="Helicase C-terminal" evidence="6">
    <location>
        <begin position="226"/>
        <end position="416"/>
    </location>
</feature>
<dbReference type="PANTHER" id="PTHR12131:SF1">
    <property type="entry name" value="ATP-DEPENDENT RNA HELICASE SUPV3L1, MITOCHONDRIAL-RELATED"/>
    <property type="match status" value="1"/>
</dbReference>
<dbReference type="Gene3D" id="3.40.50.300">
    <property type="entry name" value="P-loop containing nucleotide triphosphate hydrolases"/>
    <property type="match status" value="2"/>
</dbReference>
<reference evidence="7 8" key="1">
    <citation type="submission" date="2020-05" db="EMBL/GenBank/DDBJ databases">
        <title>Genome Sequencing of Type Strains.</title>
        <authorList>
            <person name="Lemaire J.F."/>
            <person name="Inderbitzin P."/>
            <person name="Gregorio O.A."/>
            <person name="Collins S.B."/>
            <person name="Wespe N."/>
            <person name="Knight-Connoni V."/>
        </authorList>
    </citation>
    <scope>NUCLEOTIDE SEQUENCE [LARGE SCALE GENOMIC DNA]</scope>
    <source>
        <strain evidence="7 8">DSM 20512</strain>
    </source>
</reference>
<dbReference type="Pfam" id="PF00271">
    <property type="entry name" value="Helicase_C"/>
    <property type="match status" value="1"/>
</dbReference>
<dbReference type="Pfam" id="PF00270">
    <property type="entry name" value="DEAD"/>
    <property type="match status" value="1"/>
</dbReference>
<evidence type="ECO:0000256" key="3">
    <source>
        <dbReference type="ARBA" id="ARBA00022806"/>
    </source>
</evidence>
<accession>A0A850DRC9</accession>
<name>A0A850DRC9_9MICO</name>
<keyword evidence="2" id="KW-0378">Hydrolase</keyword>
<dbReference type="Proteomes" id="UP000539146">
    <property type="component" value="Unassembled WGS sequence"/>
</dbReference>
<evidence type="ECO:0000259" key="6">
    <source>
        <dbReference type="PROSITE" id="PS51194"/>
    </source>
</evidence>
<evidence type="ECO:0000313" key="7">
    <source>
        <dbReference type="EMBL" id="NUU27824.1"/>
    </source>
</evidence>
<organism evidence="7 8">
    <name type="scientific">Curtobacterium citreum</name>
    <dbReference type="NCBI Taxonomy" id="2036"/>
    <lineage>
        <taxon>Bacteria</taxon>
        <taxon>Bacillati</taxon>
        <taxon>Actinomycetota</taxon>
        <taxon>Actinomycetes</taxon>
        <taxon>Micrococcales</taxon>
        <taxon>Microbacteriaceae</taxon>
        <taxon>Curtobacterium</taxon>
    </lineage>
</organism>
<dbReference type="PANTHER" id="PTHR12131">
    <property type="entry name" value="ATP-DEPENDENT RNA AND DNA HELICASE"/>
    <property type="match status" value="1"/>
</dbReference>
<protein>
    <submittedName>
        <fullName evidence="7">DUF3516 domain-containing protein</fullName>
    </submittedName>
</protein>
<dbReference type="GO" id="GO:0004386">
    <property type="term" value="F:helicase activity"/>
    <property type="evidence" value="ECO:0007669"/>
    <property type="project" value="UniProtKB-KW"/>
</dbReference>
<keyword evidence="3" id="KW-0347">Helicase</keyword>
<dbReference type="PROSITE" id="PS51192">
    <property type="entry name" value="HELICASE_ATP_BIND_1"/>
    <property type="match status" value="1"/>
</dbReference>
<sequence>MTDVTTVPPLVAALPAAVDGAVDPDAVYEAFADWAASGGRPLYPAQDEAVIELVSGANVVLSTPTGTGKSLVAAGAHFAALAEGKRSYYTAPIKALVSEKFFQLVDLFGAQNVGMVTGDSSVNADAPIVCCTAEILANLALRQGPDAEVDVVVMDEFHFYGDPDRGWAWQVPLLVLERAQFLLMSATLGDVTTIADDLSRRTGRPTARVTGVSRPVPLSYEYVMTPVQETVERLLEEGKAPVYIVHFSQAAALERAQALMSVRVADRARRDEIADAIAQFRFSAGFGQTLSRLIRAGIGVHHAGMLPKYRRLVEQLAQRGLLPVICGTDTLGVGINVPIRSVLLTGLTKFDGTKMRQLSAREFHQVAGRAGRAGYDTEGDVVAEAPEHEIENARAVAKAGDDPKKKNKVKKKKAPEGFVSWGQASFERLIAAEPEPMVSRMRITHAMVLAVVARGGSPFESVRQLVFENHEPRARQLAMARRALTIARTLVNARVIERVDGVYRLAVDLQQNFALNQPLSPFALAAFELLDPSSPTYALDMVSVVEATLDDPRAILSQQQFKERGEAVARMKQEGIEYEERMELLEEVTWPRPLAELLEAAYEAYAAEQPWVLDFALSPKAVVRDLYERAMTFGDFVRFYDLTRSEGLVLRYLSDAYRTMRQTIAEEQRTPELEALIEWLGEVVRQTDSSLVDEWEALVNGSVSAAAAEHDEIVPPQPARLTGNPRAFRVLVRNALFQRVLLAAADDPAGLGALDASSGFDRSAWDDVLEEYYDAHDTIGTDADARSMQYLVLSEEGRTWRARQIFADPAGDKDFGFSATIDLDASDAAGEAVVRVTEIGRFDGWTDVDVD</sequence>
<evidence type="ECO:0000256" key="2">
    <source>
        <dbReference type="ARBA" id="ARBA00022801"/>
    </source>
</evidence>
<evidence type="ECO:0000313" key="8">
    <source>
        <dbReference type="Proteomes" id="UP000539146"/>
    </source>
</evidence>
<dbReference type="InterPro" id="IPR050699">
    <property type="entry name" value="RNA-DNA_Helicase"/>
</dbReference>
<dbReference type="SUPFAM" id="SSF52540">
    <property type="entry name" value="P-loop containing nucleoside triphosphate hydrolases"/>
    <property type="match status" value="1"/>
</dbReference>
<dbReference type="SMART" id="SM00487">
    <property type="entry name" value="DEXDc"/>
    <property type="match status" value="1"/>
</dbReference>
<dbReference type="CDD" id="cd17921">
    <property type="entry name" value="DEXHc_Ski2"/>
    <property type="match status" value="1"/>
</dbReference>
<dbReference type="SMART" id="SM00490">
    <property type="entry name" value="HELICc"/>
    <property type="match status" value="1"/>
</dbReference>
<feature type="domain" description="Helicase ATP-binding" evidence="5">
    <location>
        <begin position="50"/>
        <end position="206"/>
    </location>
</feature>
<keyword evidence="4" id="KW-0067">ATP-binding</keyword>
<dbReference type="InterPro" id="IPR027417">
    <property type="entry name" value="P-loop_NTPase"/>
</dbReference>
<dbReference type="InterPro" id="IPR011545">
    <property type="entry name" value="DEAD/DEAH_box_helicase_dom"/>
</dbReference>
<keyword evidence="1" id="KW-0547">Nucleotide-binding</keyword>
<proteinExistence type="predicted"/>
<dbReference type="InterPro" id="IPR001650">
    <property type="entry name" value="Helicase_C-like"/>
</dbReference>
<gene>
    <name evidence="7" type="ORF">HP467_06815</name>
</gene>
<dbReference type="RefSeq" id="WP_175325665.1">
    <property type="nucleotide sequence ID" value="NZ_BAAAWP010000001.1"/>
</dbReference>
<evidence type="ECO:0000256" key="1">
    <source>
        <dbReference type="ARBA" id="ARBA00022741"/>
    </source>
</evidence>
<dbReference type="EMBL" id="JABMCG010000093">
    <property type="protein sequence ID" value="NUU27824.1"/>
    <property type="molecule type" value="Genomic_DNA"/>
</dbReference>
<evidence type="ECO:0000259" key="5">
    <source>
        <dbReference type="PROSITE" id="PS51192"/>
    </source>
</evidence>